<evidence type="ECO:0000313" key="3">
    <source>
        <dbReference type="EMBL" id="SVD96063.1"/>
    </source>
</evidence>
<dbReference type="InterPro" id="IPR051450">
    <property type="entry name" value="Gfo/Idh/MocA_Oxidoreductases"/>
</dbReference>
<feature type="non-terminal residue" evidence="3">
    <location>
        <position position="256"/>
    </location>
</feature>
<organism evidence="3">
    <name type="scientific">marine metagenome</name>
    <dbReference type="NCBI Taxonomy" id="408172"/>
    <lineage>
        <taxon>unclassified sequences</taxon>
        <taxon>metagenomes</taxon>
        <taxon>ecological metagenomes</taxon>
    </lineage>
</organism>
<feature type="non-terminal residue" evidence="3">
    <location>
        <position position="1"/>
    </location>
</feature>
<dbReference type="Gene3D" id="3.30.360.10">
    <property type="entry name" value="Dihydrodipicolinate Reductase, domain 2"/>
    <property type="match status" value="1"/>
</dbReference>
<dbReference type="SUPFAM" id="SSF51735">
    <property type="entry name" value="NAD(P)-binding Rossmann-fold domains"/>
    <property type="match status" value="1"/>
</dbReference>
<dbReference type="InterPro" id="IPR055170">
    <property type="entry name" value="GFO_IDH_MocA-like_dom"/>
</dbReference>
<dbReference type="EMBL" id="UINC01184720">
    <property type="protein sequence ID" value="SVD96063.1"/>
    <property type="molecule type" value="Genomic_DNA"/>
</dbReference>
<dbReference type="PANTHER" id="PTHR43377">
    <property type="entry name" value="BILIVERDIN REDUCTASE A"/>
    <property type="match status" value="1"/>
</dbReference>
<reference evidence="3" key="1">
    <citation type="submission" date="2018-05" db="EMBL/GenBank/DDBJ databases">
        <authorList>
            <person name="Lanie J.A."/>
            <person name="Ng W.-L."/>
            <person name="Kazmierczak K.M."/>
            <person name="Andrzejewski T.M."/>
            <person name="Davidsen T.M."/>
            <person name="Wayne K.J."/>
            <person name="Tettelin H."/>
            <person name="Glass J.I."/>
            <person name="Rusch D."/>
            <person name="Podicherti R."/>
            <person name="Tsui H.-C.T."/>
            <person name="Winkler M.E."/>
        </authorList>
    </citation>
    <scope>NUCLEOTIDE SEQUENCE</scope>
</reference>
<sequence length="256" mass="28100">SLFLPYCHAPSYDAHPRVELVAGADPHDEQRQIFGERWGINSSHMYADVGQMLAKEDLDLVSICTTARVRRDIAVAVAEAGVRGIWLEKPISLSLKEADEMVAACQQHGTSTAINCARRWNPFFGETRRQVDDGELGRLLQVTAYAQCGLSHNGSHAIDTIRYLAAGEVTWVFGEMESDAAAEGEMDLQGNGYLAFDNGVRAYLRALPTGVASWEFDVLGTEGRVRSLAGAIEWEKWIQVAGGPRQRGLPARVPFP</sequence>
<evidence type="ECO:0000259" key="1">
    <source>
        <dbReference type="Pfam" id="PF01408"/>
    </source>
</evidence>
<dbReference type="Pfam" id="PF22725">
    <property type="entry name" value="GFO_IDH_MocA_C3"/>
    <property type="match status" value="1"/>
</dbReference>
<dbReference type="InterPro" id="IPR000683">
    <property type="entry name" value="Gfo/Idh/MocA-like_OxRdtase_N"/>
</dbReference>
<feature type="domain" description="GFO/IDH/MocA-like oxidoreductase" evidence="2">
    <location>
        <begin position="151"/>
        <end position="225"/>
    </location>
</feature>
<evidence type="ECO:0000259" key="2">
    <source>
        <dbReference type="Pfam" id="PF22725"/>
    </source>
</evidence>
<dbReference type="Gene3D" id="3.40.50.720">
    <property type="entry name" value="NAD(P)-binding Rossmann-like Domain"/>
    <property type="match status" value="1"/>
</dbReference>
<dbReference type="SUPFAM" id="SSF55347">
    <property type="entry name" value="Glyceraldehyde-3-phosphate dehydrogenase-like, C-terminal domain"/>
    <property type="match status" value="1"/>
</dbReference>
<name>A0A382ZKV3_9ZZZZ</name>
<dbReference type="GO" id="GO:0000166">
    <property type="term" value="F:nucleotide binding"/>
    <property type="evidence" value="ECO:0007669"/>
    <property type="project" value="InterPro"/>
</dbReference>
<dbReference type="AlphaFoldDB" id="A0A382ZKV3"/>
<dbReference type="Pfam" id="PF01408">
    <property type="entry name" value="GFO_IDH_MocA"/>
    <property type="match status" value="1"/>
</dbReference>
<dbReference type="InterPro" id="IPR036291">
    <property type="entry name" value="NAD(P)-bd_dom_sf"/>
</dbReference>
<dbReference type="PANTHER" id="PTHR43377:SF1">
    <property type="entry name" value="BILIVERDIN REDUCTASE A"/>
    <property type="match status" value="1"/>
</dbReference>
<protein>
    <submittedName>
        <fullName evidence="3">Uncharacterized protein</fullName>
    </submittedName>
</protein>
<feature type="domain" description="Gfo/Idh/MocA-like oxidoreductase N-terminal" evidence="1">
    <location>
        <begin position="8"/>
        <end position="110"/>
    </location>
</feature>
<gene>
    <name evidence="3" type="ORF">METZ01_LOCUS448917</name>
</gene>
<accession>A0A382ZKV3</accession>
<proteinExistence type="predicted"/>